<organism evidence="2 3">
    <name type="scientific">Dipteronia dyeriana</name>
    <dbReference type="NCBI Taxonomy" id="168575"/>
    <lineage>
        <taxon>Eukaryota</taxon>
        <taxon>Viridiplantae</taxon>
        <taxon>Streptophyta</taxon>
        <taxon>Embryophyta</taxon>
        <taxon>Tracheophyta</taxon>
        <taxon>Spermatophyta</taxon>
        <taxon>Magnoliopsida</taxon>
        <taxon>eudicotyledons</taxon>
        <taxon>Gunneridae</taxon>
        <taxon>Pentapetalae</taxon>
        <taxon>rosids</taxon>
        <taxon>malvids</taxon>
        <taxon>Sapindales</taxon>
        <taxon>Sapindaceae</taxon>
        <taxon>Hippocastanoideae</taxon>
        <taxon>Acereae</taxon>
        <taxon>Dipteronia</taxon>
    </lineage>
</organism>
<keyword evidence="1" id="KW-0732">Signal</keyword>
<proteinExistence type="predicted"/>
<evidence type="ECO:0000256" key="1">
    <source>
        <dbReference type="SAM" id="SignalP"/>
    </source>
</evidence>
<dbReference type="AlphaFoldDB" id="A0AAD9TCY0"/>
<comment type="caution">
    <text evidence="2">The sequence shown here is derived from an EMBL/GenBank/DDBJ whole genome shotgun (WGS) entry which is preliminary data.</text>
</comment>
<feature type="signal peptide" evidence="1">
    <location>
        <begin position="1"/>
        <end position="27"/>
    </location>
</feature>
<reference evidence="2" key="1">
    <citation type="journal article" date="2023" name="Plant J.">
        <title>Genome sequences and population genomics provide insights into the demographic history, inbreeding, and mutation load of two 'living fossil' tree species of Dipteronia.</title>
        <authorList>
            <person name="Feng Y."/>
            <person name="Comes H.P."/>
            <person name="Chen J."/>
            <person name="Zhu S."/>
            <person name="Lu R."/>
            <person name="Zhang X."/>
            <person name="Li P."/>
            <person name="Qiu J."/>
            <person name="Olsen K.M."/>
            <person name="Qiu Y."/>
        </authorList>
    </citation>
    <scope>NUCLEOTIDE SEQUENCE</scope>
    <source>
        <strain evidence="2">KIB01</strain>
    </source>
</reference>
<gene>
    <name evidence="2" type="ORF">Ddye_028641</name>
</gene>
<evidence type="ECO:0000313" key="3">
    <source>
        <dbReference type="Proteomes" id="UP001280121"/>
    </source>
</evidence>
<dbReference type="EMBL" id="JANJYI010000009">
    <property type="protein sequence ID" value="KAK2633849.1"/>
    <property type="molecule type" value="Genomic_DNA"/>
</dbReference>
<sequence>MATKKISTGVIAMFLVTLILSGGSADAAVAPEPAAAPSTVFYKVGMPLYRVRDNPDVLIPASKLDPKIPESQLHPQPRP</sequence>
<name>A0AAD9TCY0_9ROSI</name>
<accession>A0AAD9TCY0</accession>
<keyword evidence="3" id="KW-1185">Reference proteome</keyword>
<evidence type="ECO:0000313" key="2">
    <source>
        <dbReference type="EMBL" id="KAK2633849.1"/>
    </source>
</evidence>
<protein>
    <submittedName>
        <fullName evidence="2">Uncharacterized protein</fullName>
    </submittedName>
</protein>
<feature type="chain" id="PRO_5042262343" evidence="1">
    <location>
        <begin position="28"/>
        <end position="79"/>
    </location>
</feature>
<dbReference type="Proteomes" id="UP001280121">
    <property type="component" value="Unassembled WGS sequence"/>
</dbReference>